<dbReference type="PROSITE" id="PS51387">
    <property type="entry name" value="FAD_PCMH"/>
    <property type="match status" value="1"/>
</dbReference>
<dbReference type="STRING" id="1235591.CAK95_04910"/>
<reference evidence="5 6" key="1">
    <citation type="submission" date="2017-05" db="EMBL/GenBank/DDBJ databases">
        <title>Full genome sequence of Pseudorhodoplanes sinuspersici.</title>
        <authorList>
            <person name="Dastgheib S.M.M."/>
            <person name="Shavandi M."/>
            <person name="Tirandaz H."/>
        </authorList>
    </citation>
    <scope>NUCLEOTIDE SEQUENCE [LARGE SCALE GENOMIC DNA]</scope>
    <source>
        <strain evidence="5 6">RIPI110</strain>
    </source>
</reference>
<evidence type="ECO:0000259" key="4">
    <source>
        <dbReference type="PROSITE" id="PS51387"/>
    </source>
</evidence>
<dbReference type="SMART" id="SM01092">
    <property type="entry name" value="CO_deh_flav_C"/>
    <property type="match status" value="1"/>
</dbReference>
<evidence type="ECO:0000313" key="5">
    <source>
        <dbReference type="EMBL" id="ARP98499.1"/>
    </source>
</evidence>
<evidence type="ECO:0000256" key="1">
    <source>
        <dbReference type="ARBA" id="ARBA00022630"/>
    </source>
</evidence>
<proteinExistence type="predicted"/>
<dbReference type="InterPro" id="IPR002346">
    <property type="entry name" value="Mopterin_DH_FAD-bd"/>
</dbReference>
<dbReference type="AlphaFoldDB" id="A0A1W6ZMC2"/>
<evidence type="ECO:0000313" key="6">
    <source>
        <dbReference type="Proteomes" id="UP000194137"/>
    </source>
</evidence>
<keyword evidence="2" id="KW-0274">FAD</keyword>
<dbReference type="InterPro" id="IPR016166">
    <property type="entry name" value="FAD-bd_PCMH"/>
</dbReference>
<protein>
    <recommendedName>
        <fullName evidence="4">FAD-binding PCMH-type domain-containing protein</fullName>
    </recommendedName>
</protein>
<dbReference type="PANTHER" id="PTHR42659:SF2">
    <property type="entry name" value="XANTHINE DEHYDROGENASE SUBUNIT C-RELATED"/>
    <property type="match status" value="1"/>
</dbReference>
<dbReference type="Gene3D" id="3.30.43.10">
    <property type="entry name" value="Uridine Diphospho-n-acetylenolpyruvylglucosamine Reductase, domain 2"/>
    <property type="match status" value="1"/>
</dbReference>
<dbReference type="EMBL" id="CP021112">
    <property type="protein sequence ID" value="ARP98499.1"/>
    <property type="molecule type" value="Genomic_DNA"/>
</dbReference>
<dbReference type="Gene3D" id="3.30.390.50">
    <property type="entry name" value="CO dehydrogenase flavoprotein, C-terminal domain"/>
    <property type="match status" value="1"/>
</dbReference>
<dbReference type="Gene3D" id="3.30.465.10">
    <property type="match status" value="1"/>
</dbReference>
<dbReference type="GO" id="GO:0016491">
    <property type="term" value="F:oxidoreductase activity"/>
    <property type="evidence" value="ECO:0007669"/>
    <property type="project" value="UniProtKB-KW"/>
</dbReference>
<organism evidence="5 6">
    <name type="scientific">Pseudorhodoplanes sinuspersici</name>
    <dbReference type="NCBI Taxonomy" id="1235591"/>
    <lineage>
        <taxon>Bacteria</taxon>
        <taxon>Pseudomonadati</taxon>
        <taxon>Pseudomonadota</taxon>
        <taxon>Alphaproteobacteria</taxon>
        <taxon>Hyphomicrobiales</taxon>
        <taxon>Pseudorhodoplanes</taxon>
    </lineage>
</organism>
<accession>A0A1W6ZMC2</accession>
<name>A0A1W6ZMC2_9HYPH</name>
<dbReference type="InterPro" id="IPR036318">
    <property type="entry name" value="FAD-bd_PCMH-like_sf"/>
</dbReference>
<dbReference type="KEGG" id="psin:CAK95_04910"/>
<feature type="domain" description="FAD-binding PCMH-type" evidence="4">
    <location>
        <begin position="10"/>
        <end position="177"/>
    </location>
</feature>
<dbReference type="InterPro" id="IPR036683">
    <property type="entry name" value="CO_DH_flav_C_dom_sf"/>
</dbReference>
<dbReference type="SUPFAM" id="SSF55447">
    <property type="entry name" value="CO dehydrogenase flavoprotein C-terminal domain-like"/>
    <property type="match status" value="1"/>
</dbReference>
<dbReference type="InterPro" id="IPR005107">
    <property type="entry name" value="CO_DH_flav_C"/>
</dbReference>
<dbReference type="InterPro" id="IPR016167">
    <property type="entry name" value="FAD-bd_PCMH_sub1"/>
</dbReference>
<keyword evidence="1" id="KW-0285">Flavoprotein</keyword>
<dbReference type="PANTHER" id="PTHR42659">
    <property type="entry name" value="XANTHINE DEHYDROGENASE SUBUNIT C-RELATED"/>
    <property type="match status" value="1"/>
</dbReference>
<evidence type="ECO:0000256" key="3">
    <source>
        <dbReference type="ARBA" id="ARBA00023002"/>
    </source>
</evidence>
<evidence type="ECO:0000256" key="2">
    <source>
        <dbReference type="ARBA" id="ARBA00022827"/>
    </source>
</evidence>
<dbReference type="InterPro" id="IPR051312">
    <property type="entry name" value="Diverse_Substr_Oxidored"/>
</dbReference>
<keyword evidence="6" id="KW-1185">Reference proteome</keyword>
<dbReference type="Pfam" id="PF00941">
    <property type="entry name" value="FAD_binding_5"/>
    <property type="match status" value="1"/>
</dbReference>
<dbReference type="Proteomes" id="UP000194137">
    <property type="component" value="Chromosome"/>
</dbReference>
<sequence>MVLIGLRSRKHIAPFDIVRPAGIGECLPYLSEGKRAALMAGGLDLIDRMKSGHVFDTIVSLSGIPDLKGIKDSGGSITVGALTTHAAMAEDSLVAERLPDIAKLWREIANPRVRLTGTIGGNLVSALPHYDAMPALLALGATATVAEATSGLRSVSLNDLPGGNALLVNVVIPASSMRLVADRSLHPHVSVYAGAKIASGNVTDLRVAIGGAYARSRVVTVPTEELSQLSLGMRAATIAQRVVEALPEPLTDGFASSRYRLRMIDVLTRRLLVRLGA</sequence>
<dbReference type="SUPFAM" id="SSF56176">
    <property type="entry name" value="FAD-binding/transporter-associated domain-like"/>
    <property type="match status" value="1"/>
</dbReference>
<dbReference type="RefSeq" id="WP_086086922.1">
    <property type="nucleotide sequence ID" value="NZ_CP021112.1"/>
</dbReference>
<dbReference type="OrthoDB" id="9793944at2"/>
<dbReference type="GO" id="GO:0071949">
    <property type="term" value="F:FAD binding"/>
    <property type="evidence" value="ECO:0007669"/>
    <property type="project" value="InterPro"/>
</dbReference>
<dbReference type="InterPro" id="IPR016169">
    <property type="entry name" value="FAD-bd_PCMH_sub2"/>
</dbReference>
<gene>
    <name evidence="5" type="ORF">CAK95_04910</name>
</gene>
<keyword evidence="3" id="KW-0560">Oxidoreductase</keyword>